<evidence type="ECO:0000313" key="1">
    <source>
        <dbReference type="EMBL" id="KAK2551248.1"/>
    </source>
</evidence>
<dbReference type="EMBL" id="JARQWQ010000100">
    <property type="protein sequence ID" value="KAK2551248.1"/>
    <property type="molecule type" value="Genomic_DNA"/>
</dbReference>
<reference evidence="1" key="2">
    <citation type="journal article" date="2023" name="Science">
        <title>Genomic signatures of disease resistance in endangered staghorn corals.</title>
        <authorList>
            <person name="Vollmer S.V."/>
            <person name="Selwyn J.D."/>
            <person name="Despard B.A."/>
            <person name="Roesel C.L."/>
        </authorList>
    </citation>
    <scope>NUCLEOTIDE SEQUENCE</scope>
    <source>
        <strain evidence="1">K2</strain>
    </source>
</reference>
<name>A0AAD9PYD4_ACRCE</name>
<proteinExistence type="predicted"/>
<keyword evidence="2" id="KW-1185">Reference proteome</keyword>
<evidence type="ECO:0000313" key="2">
    <source>
        <dbReference type="Proteomes" id="UP001249851"/>
    </source>
</evidence>
<accession>A0AAD9PYD4</accession>
<comment type="caution">
    <text evidence="1">The sequence shown here is derived from an EMBL/GenBank/DDBJ whole genome shotgun (WGS) entry which is preliminary data.</text>
</comment>
<dbReference type="AlphaFoldDB" id="A0AAD9PYD4"/>
<reference evidence="1" key="1">
    <citation type="journal article" date="2023" name="G3 (Bethesda)">
        <title>Whole genome assembly and annotation of the endangered Caribbean coral Acropora cervicornis.</title>
        <authorList>
            <person name="Selwyn J.D."/>
            <person name="Vollmer S.V."/>
        </authorList>
    </citation>
    <scope>NUCLEOTIDE SEQUENCE</scope>
    <source>
        <strain evidence="1">K2</strain>
    </source>
</reference>
<dbReference type="Proteomes" id="UP001249851">
    <property type="component" value="Unassembled WGS sequence"/>
</dbReference>
<sequence length="140" mass="15317">MAASLDGNCPFFQKRNMEAGVSIETSNWRIPKSSLPTFNELGNWCLERLVGTLCKYEAQQGGFHGDPGRGNQPCQWLPSSTITLKEHQWKYLPNTQYLPGSGFQPEWKGQGSKFASAAMEKICGDGKVKAGGEQGCLVSS</sequence>
<gene>
    <name evidence="1" type="ORF">P5673_028019</name>
</gene>
<organism evidence="1 2">
    <name type="scientific">Acropora cervicornis</name>
    <name type="common">Staghorn coral</name>
    <dbReference type="NCBI Taxonomy" id="6130"/>
    <lineage>
        <taxon>Eukaryota</taxon>
        <taxon>Metazoa</taxon>
        <taxon>Cnidaria</taxon>
        <taxon>Anthozoa</taxon>
        <taxon>Hexacorallia</taxon>
        <taxon>Scleractinia</taxon>
        <taxon>Astrocoeniina</taxon>
        <taxon>Acroporidae</taxon>
        <taxon>Acropora</taxon>
    </lineage>
</organism>
<protein>
    <submittedName>
        <fullName evidence="1">Uncharacterized protein</fullName>
    </submittedName>
</protein>